<evidence type="ECO:0000313" key="2">
    <source>
        <dbReference type="Proteomes" id="UP001054945"/>
    </source>
</evidence>
<dbReference type="EMBL" id="BPLR01007954">
    <property type="protein sequence ID" value="GIY20997.1"/>
    <property type="molecule type" value="Genomic_DNA"/>
</dbReference>
<reference evidence="1 2" key="1">
    <citation type="submission" date="2021-06" db="EMBL/GenBank/DDBJ databases">
        <title>Caerostris extrusa draft genome.</title>
        <authorList>
            <person name="Kono N."/>
            <person name="Arakawa K."/>
        </authorList>
    </citation>
    <scope>NUCLEOTIDE SEQUENCE [LARGE SCALE GENOMIC DNA]</scope>
</reference>
<protein>
    <submittedName>
        <fullName evidence="1">Uncharacterized protein</fullName>
    </submittedName>
</protein>
<dbReference type="Proteomes" id="UP001054945">
    <property type="component" value="Unassembled WGS sequence"/>
</dbReference>
<evidence type="ECO:0000313" key="1">
    <source>
        <dbReference type="EMBL" id="GIY20997.1"/>
    </source>
</evidence>
<comment type="caution">
    <text evidence="1">The sequence shown here is derived from an EMBL/GenBank/DDBJ whole genome shotgun (WGS) entry which is preliminary data.</text>
</comment>
<name>A0AAV4RLI1_CAEEX</name>
<accession>A0AAV4RLI1</accession>
<sequence>MFYMLLRENEVGGILLLFVPAQNWKWNSLLKSVDSGYCFVKSIGLPELTLHFGQQTECQPSVRGDISYHSSREIGPVFCISILRRKRDRKEEIHLLKVFMEFKG</sequence>
<gene>
    <name evidence="1" type="ORF">CEXT_482421</name>
</gene>
<dbReference type="AlphaFoldDB" id="A0AAV4RLI1"/>
<proteinExistence type="predicted"/>
<keyword evidence="2" id="KW-1185">Reference proteome</keyword>
<organism evidence="1 2">
    <name type="scientific">Caerostris extrusa</name>
    <name type="common">Bark spider</name>
    <name type="synonym">Caerostris bankana</name>
    <dbReference type="NCBI Taxonomy" id="172846"/>
    <lineage>
        <taxon>Eukaryota</taxon>
        <taxon>Metazoa</taxon>
        <taxon>Ecdysozoa</taxon>
        <taxon>Arthropoda</taxon>
        <taxon>Chelicerata</taxon>
        <taxon>Arachnida</taxon>
        <taxon>Araneae</taxon>
        <taxon>Araneomorphae</taxon>
        <taxon>Entelegynae</taxon>
        <taxon>Araneoidea</taxon>
        <taxon>Araneidae</taxon>
        <taxon>Caerostris</taxon>
    </lineage>
</organism>